<proteinExistence type="predicted"/>
<name>A0ABX0MVP4_9BURK</name>
<feature type="chain" id="PRO_5046875556" description="NarX-like N-terminal domain-containing protein" evidence="1">
    <location>
        <begin position="21"/>
        <end position="314"/>
    </location>
</feature>
<comment type="caution">
    <text evidence="2">The sequence shown here is derived from an EMBL/GenBank/DDBJ whole genome shotgun (WGS) entry which is preliminary data.</text>
</comment>
<feature type="signal peptide" evidence="1">
    <location>
        <begin position="1"/>
        <end position="20"/>
    </location>
</feature>
<protein>
    <recommendedName>
        <fullName evidence="4">NarX-like N-terminal domain-containing protein</fullName>
    </recommendedName>
</protein>
<accession>A0ABX0MVP4</accession>
<reference evidence="2 3" key="1">
    <citation type="submission" date="2019-10" db="EMBL/GenBank/DDBJ databases">
        <title>Taxonomy of Antarctic Massilia spp.: description of Massilia rubra sp. nov., Massilia aquatica sp. nov., Massilia mucilaginosa sp. nov., Massilia frigida sp. nov. isolated from streams, lakes and regoliths.</title>
        <authorList>
            <person name="Holochova P."/>
            <person name="Sedlacek I."/>
            <person name="Kralova S."/>
            <person name="Maslanova I."/>
            <person name="Busse H.-J."/>
            <person name="Stankova E."/>
            <person name="Vrbovska V."/>
            <person name="Kovarovic V."/>
            <person name="Bartak M."/>
            <person name="Svec P."/>
            <person name="Pantucek R."/>
        </authorList>
    </citation>
    <scope>NUCLEOTIDE SEQUENCE [LARGE SCALE GENOMIC DNA]</scope>
    <source>
        <strain evidence="2 3">CCM 8694</strain>
    </source>
</reference>
<evidence type="ECO:0000313" key="2">
    <source>
        <dbReference type="EMBL" id="NHZ64543.1"/>
    </source>
</evidence>
<evidence type="ECO:0008006" key="4">
    <source>
        <dbReference type="Google" id="ProtNLM"/>
    </source>
</evidence>
<dbReference type="EMBL" id="WHJF01000056">
    <property type="protein sequence ID" value="NHZ64543.1"/>
    <property type="molecule type" value="Genomic_DNA"/>
</dbReference>
<evidence type="ECO:0000256" key="1">
    <source>
        <dbReference type="SAM" id="SignalP"/>
    </source>
</evidence>
<dbReference type="Proteomes" id="UP000610594">
    <property type="component" value="Unassembled WGS sequence"/>
</dbReference>
<organism evidence="2 3">
    <name type="scientific">Massilia genomosp. 1</name>
    <dbReference type="NCBI Taxonomy" id="2609280"/>
    <lineage>
        <taxon>Bacteria</taxon>
        <taxon>Pseudomonadati</taxon>
        <taxon>Pseudomonadota</taxon>
        <taxon>Betaproteobacteria</taxon>
        <taxon>Burkholderiales</taxon>
        <taxon>Oxalobacteraceae</taxon>
        <taxon>Telluria group</taxon>
        <taxon>Massilia</taxon>
    </lineage>
</organism>
<evidence type="ECO:0000313" key="3">
    <source>
        <dbReference type="Proteomes" id="UP000610594"/>
    </source>
</evidence>
<gene>
    <name evidence="2" type="ORF">F1735_19935</name>
</gene>
<keyword evidence="1" id="KW-0732">Signal</keyword>
<keyword evidence="3" id="KW-1185">Reference proteome</keyword>
<sequence>MLWSKNLSLIFMKATMSAYANQFSVRFFPQPSAGLSRLLVLGSLFCCGMAGASQDDAFPEAQLQLERTAKLSLMVARGYSDGFAQLRENRTALTTAMAALAQTRFEHCASHVPDPETARKLAAVAAKLPALAAATDTLLGNQESLMRMRAATKAITGGAPRLNELLLQLNLLQAESGARDLRMLGSARLLYKSERLAGYAARYAHDDIIDPVVAFVIDTDKAKILSAIQDLENGSKIAGIVPASRLEKAKLEEITASFAATANALDALKPLLLPIANFRNATYDAIDAAEEMGKALRSVRSDMQARTICAAPPR</sequence>